<dbReference type="PRINTS" id="PR00368">
    <property type="entry name" value="FADPNR"/>
</dbReference>
<keyword evidence="3" id="KW-0285">Flavoprotein</keyword>
<name>A0AA37WJX7_9ALTE</name>
<protein>
    <recommendedName>
        <fullName evidence="5">FAD/NAD(P)-binding domain-containing protein</fullName>
    </recommendedName>
</protein>
<dbReference type="Gene3D" id="3.50.50.60">
    <property type="entry name" value="FAD/NAD(P)-binding domain"/>
    <property type="match status" value="2"/>
</dbReference>
<dbReference type="Pfam" id="PF07992">
    <property type="entry name" value="Pyr_redox_2"/>
    <property type="match status" value="1"/>
</dbReference>
<dbReference type="InterPro" id="IPR036188">
    <property type="entry name" value="FAD/NAD-bd_sf"/>
</dbReference>
<organism evidence="6 7">
    <name type="scientific">Agaribacter marinus</name>
    <dbReference type="NCBI Taxonomy" id="1431249"/>
    <lineage>
        <taxon>Bacteria</taxon>
        <taxon>Pseudomonadati</taxon>
        <taxon>Pseudomonadota</taxon>
        <taxon>Gammaproteobacteria</taxon>
        <taxon>Alteromonadales</taxon>
        <taxon>Alteromonadaceae</taxon>
        <taxon>Agaribacter</taxon>
    </lineage>
</organism>
<dbReference type="Proteomes" id="UP001156601">
    <property type="component" value="Unassembled WGS sequence"/>
</dbReference>
<evidence type="ECO:0000256" key="3">
    <source>
        <dbReference type="ARBA" id="ARBA00022630"/>
    </source>
</evidence>
<accession>A0AA37WJX7</accession>
<gene>
    <name evidence="6" type="ORF">GCM10007852_12330</name>
</gene>
<dbReference type="GO" id="GO:0016491">
    <property type="term" value="F:oxidoreductase activity"/>
    <property type="evidence" value="ECO:0007669"/>
    <property type="project" value="InterPro"/>
</dbReference>
<dbReference type="InterPro" id="IPR050260">
    <property type="entry name" value="FAD-bd_OxRdtase"/>
</dbReference>
<proteinExistence type="inferred from homology"/>
<comment type="similarity">
    <text evidence="2">Belongs to the FAD-dependent oxidoreductase family.</text>
</comment>
<dbReference type="EMBL" id="BSOT01000005">
    <property type="protein sequence ID" value="GLR70325.1"/>
    <property type="molecule type" value="Genomic_DNA"/>
</dbReference>
<reference evidence="6" key="2">
    <citation type="submission" date="2023-01" db="EMBL/GenBank/DDBJ databases">
        <title>Draft genome sequence of Agaribacter marinus strain NBRC 110023.</title>
        <authorList>
            <person name="Sun Q."/>
            <person name="Mori K."/>
        </authorList>
    </citation>
    <scope>NUCLEOTIDE SEQUENCE</scope>
    <source>
        <strain evidence="6">NBRC 110023</strain>
    </source>
</reference>
<dbReference type="InterPro" id="IPR023753">
    <property type="entry name" value="FAD/NAD-binding_dom"/>
</dbReference>
<dbReference type="PRINTS" id="PR00411">
    <property type="entry name" value="PNDRDTASEI"/>
</dbReference>
<evidence type="ECO:0000259" key="5">
    <source>
        <dbReference type="Pfam" id="PF07992"/>
    </source>
</evidence>
<dbReference type="SUPFAM" id="SSF51905">
    <property type="entry name" value="FAD/NAD(P)-binding domain"/>
    <property type="match status" value="1"/>
</dbReference>
<evidence type="ECO:0000313" key="7">
    <source>
        <dbReference type="Proteomes" id="UP001156601"/>
    </source>
</evidence>
<comment type="caution">
    <text evidence="6">The sequence shown here is derived from an EMBL/GenBank/DDBJ whole genome shotgun (WGS) entry which is preliminary data.</text>
</comment>
<dbReference type="AlphaFoldDB" id="A0AA37WJX7"/>
<evidence type="ECO:0000256" key="2">
    <source>
        <dbReference type="ARBA" id="ARBA00006442"/>
    </source>
</evidence>
<evidence type="ECO:0000256" key="1">
    <source>
        <dbReference type="ARBA" id="ARBA00001974"/>
    </source>
</evidence>
<keyword evidence="7" id="KW-1185">Reference proteome</keyword>
<feature type="domain" description="FAD/NAD(P)-binding" evidence="5">
    <location>
        <begin position="1"/>
        <end position="284"/>
    </location>
</feature>
<evidence type="ECO:0000313" key="6">
    <source>
        <dbReference type="EMBL" id="GLR70325.1"/>
    </source>
</evidence>
<evidence type="ECO:0000256" key="4">
    <source>
        <dbReference type="ARBA" id="ARBA00022827"/>
    </source>
</evidence>
<comment type="cofactor">
    <cofactor evidence="1">
        <name>FAD</name>
        <dbReference type="ChEBI" id="CHEBI:57692"/>
    </cofactor>
</comment>
<dbReference type="PANTHER" id="PTHR43429:SF3">
    <property type="entry name" value="NITRITE REDUCTASE [NAD(P)H]"/>
    <property type="match status" value="1"/>
</dbReference>
<keyword evidence="4" id="KW-0274">FAD</keyword>
<sequence>MAGVTVARHVRKRSDMEILIISSETEHHFSRTALMYIFMGHMKFEHTKPYEDYFWKKNRIDLKQGFVSNIDTDAKRLTLSSSEQIEYADLVLATGSKSNKFGWPGQDLPGVQGLFSYQDLELMEDNCQHAKHAVLVGGGLIGVEMAEMLLSRGIEVTFLVREDRFWGNILPAEEATLVQMHAESHGVKFRLETELSEIIAGEDGRAKSVITTSGDEIACDFVGLSAGVHPNIDVVSQSKVAVGRGILVNDYLETNIPNVYAVGDCAEIQVPEGRNRIEPLWYTGKMQGEALGKTIAGDKTEYIRGIWFNSAKFFDIEYQTYGFVANAPLDNISSFYWQHPEQALCIRINYQTDTQVVTGINTFGIRMRHEVWEKWLANNCTLKYVLQHLRDANFDPEFYRRYEQDVINTFNAQHADSQLSLSPLHWLTKRFTREQAHAK</sequence>
<reference evidence="6" key="1">
    <citation type="journal article" date="2014" name="Int. J. Syst. Evol. Microbiol.">
        <title>Complete genome sequence of Corynebacterium casei LMG S-19264T (=DSM 44701T), isolated from a smear-ripened cheese.</title>
        <authorList>
            <consortium name="US DOE Joint Genome Institute (JGI-PGF)"/>
            <person name="Walter F."/>
            <person name="Albersmeier A."/>
            <person name="Kalinowski J."/>
            <person name="Ruckert C."/>
        </authorList>
    </citation>
    <scope>NUCLEOTIDE SEQUENCE</scope>
    <source>
        <strain evidence="6">NBRC 110023</strain>
    </source>
</reference>
<dbReference type="PANTHER" id="PTHR43429">
    <property type="entry name" value="PYRIDINE NUCLEOTIDE-DISULFIDE OXIDOREDUCTASE DOMAIN-CONTAINING"/>
    <property type="match status" value="1"/>
</dbReference>